<protein>
    <submittedName>
        <fullName evidence="8">RagB/SusD family nutrient uptake outer membrane protein</fullName>
    </submittedName>
</protein>
<feature type="domain" description="SusD-like N-terminal" evidence="7">
    <location>
        <begin position="24"/>
        <end position="229"/>
    </location>
</feature>
<comment type="caution">
    <text evidence="8">The sequence shown here is derived from an EMBL/GenBank/DDBJ whole genome shotgun (WGS) entry which is preliminary data.</text>
</comment>
<dbReference type="PROSITE" id="PS51257">
    <property type="entry name" value="PROKAR_LIPOPROTEIN"/>
    <property type="match status" value="1"/>
</dbReference>
<evidence type="ECO:0000256" key="2">
    <source>
        <dbReference type="ARBA" id="ARBA00006275"/>
    </source>
</evidence>
<keyword evidence="3" id="KW-0732">Signal</keyword>
<evidence type="ECO:0000256" key="4">
    <source>
        <dbReference type="ARBA" id="ARBA00023136"/>
    </source>
</evidence>
<evidence type="ECO:0000313" key="9">
    <source>
        <dbReference type="Proteomes" id="UP000306918"/>
    </source>
</evidence>
<dbReference type="Gene3D" id="1.25.40.390">
    <property type="match status" value="1"/>
</dbReference>
<accession>A0A4S8I0Y4</accession>
<keyword evidence="4" id="KW-0472">Membrane</keyword>
<name>A0A4S8I0Y4_9BACT</name>
<dbReference type="AlphaFoldDB" id="A0A4S8I0Y4"/>
<feature type="domain" description="RagB/SusD" evidence="6">
    <location>
        <begin position="341"/>
        <end position="414"/>
    </location>
</feature>
<dbReference type="Proteomes" id="UP000306918">
    <property type="component" value="Unassembled WGS sequence"/>
</dbReference>
<evidence type="ECO:0000313" key="8">
    <source>
        <dbReference type="EMBL" id="THU40849.1"/>
    </source>
</evidence>
<sequence>MNKKNIILSVTIICWSLISCNKKEFLDERPDSDVFVPTTLEDFQTLLDNYEKMSVTPALGELSADNYYLVPSFWELLSTKEKNAYIWTPDTYNGEGKIADWNSPYEQILYTNVVLDGLKKVTISPGNRQQWEHLKGAALFIRAYAFYNLAQVFALPYDAATANTDLGIPLKLTPNVDEPIKRSTLEQTYLQILNDLKEATELLPDSVSDGNRNRPSKPAAYAQLARVYLSMRQYANAGLYADSSLQYYSTLINYNTRDVNAPRPFDRNNPETMYQSRLIENNVLKGGTTIKDIIVDTALYRSYATNDLRRVLFFSTSSGNPTIKGSYNGTIFVFTGLATDEMYLVRAECRARTENIAGAMNDLNHLLQQRWKTNTYVPYTAQTANEALNIILQERRKEMPFRGVRWTDIRRLNLESAGIIPRRKINNQVYTLPVNSPLYALPIPPDVTL</sequence>
<dbReference type="Pfam" id="PF14322">
    <property type="entry name" value="SusD-like_3"/>
    <property type="match status" value="1"/>
</dbReference>
<dbReference type="SUPFAM" id="SSF48452">
    <property type="entry name" value="TPR-like"/>
    <property type="match status" value="1"/>
</dbReference>
<keyword evidence="5" id="KW-0998">Cell outer membrane</keyword>
<evidence type="ECO:0000256" key="5">
    <source>
        <dbReference type="ARBA" id="ARBA00023237"/>
    </source>
</evidence>
<reference evidence="8 9" key="1">
    <citation type="submission" date="2019-04" db="EMBL/GenBank/DDBJ databases">
        <title>Niastella caeni sp. nov., isolated from activated sludge.</title>
        <authorList>
            <person name="Sheng M."/>
        </authorList>
    </citation>
    <scope>NUCLEOTIDE SEQUENCE [LARGE SCALE GENOMIC DNA]</scope>
    <source>
        <strain evidence="8 9">HX-2-15</strain>
    </source>
</reference>
<evidence type="ECO:0000256" key="3">
    <source>
        <dbReference type="ARBA" id="ARBA00022729"/>
    </source>
</evidence>
<gene>
    <name evidence="8" type="ORF">FAM09_01670</name>
</gene>
<comment type="subcellular location">
    <subcellularLocation>
        <location evidence="1">Cell outer membrane</location>
    </subcellularLocation>
</comment>
<evidence type="ECO:0000259" key="7">
    <source>
        <dbReference type="Pfam" id="PF14322"/>
    </source>
</evidence>
<dbReference type="EMBL" id="STFF01000001">
    <property type="protein sequence ID" value="THU40849.1"/>
    <property type="molecule type" value="Genomic_DNA"/>
</dbReference>
<dbReference type="InterPro" id="IPR033985">
    <property type="entry name" value="SusD-like_N"/>
</dbReference>
<organism evidence="8 9">
    <name type="scientific">Niastella caeni</name>
    <dbReference type="NCBI Taxonomy" id="2569763"/>
    <lineage>
        <taxon>Bacteria</taxon>
        <taxon>Pseudomonadati</taxon>
        <taxon>Bacteroidota</taxon>
        <taxon>Chitinophagia</taxon>
        <taxon>Chitinophagales</taxon>
        <taxon>Chitinophagaceae</taxon>
        <taxon>Niastella</taxon>
    </lineage>
</organism>
<proteinExistence type="inferred from homology"/>
<dbReference type="GO" id="GO:0009279">
    <property type="term" value="C:cell outer membrane"/>
    <property type="evidence" value="ECO:0007669"/>
    <property type="project" value="UniProtKB-SubCell"/>
</dbReference>
<dbReference type="Pfam" id="PF07980">
    <property type="entry name" value="SusD_RagB"/>
    <property type="match status" value="1"/>
</dbReference>
<evidence type="ECO:0000259" key="6">
    <source>
        <dbReference type="Pfam" id="PF07980"/>
    </source>
</evidence>
<dbReference type="InterPro" id="IPR012944">
    <property type="entry name" value="SusD_RagB_dom"/>
</dbReference>
<dbReference type="InterPro" id="IPR011990">
    <property type="entry name" value="TPR-like_helical_dom_sf"/>
</dbReference>
<comment type="similarity">
    <text evidence="2">Belongs to the SusD family.</text>
</comment>
<keyword evidence="9" id="KW-1185">Reference proteome</keyword>
<evidence type="ECO:0000256" key="1">
    <source>
        <dbReference type="ARBA" id="ARBA00004442"/>
    </source>
</evidence>
<dbReference type="OrthoDB" id="653598at2"/>